<name>A0ABN8MLA8_9CNID</name>
<keyword evidence="2 6" id="KW-0645">Protease</keyword>
<dbReference type="InterPro" id="IPR029058">
    <property type="entry name" value="AB_hydrolase_fold"/>
</dbReference>
<comment type="caution">
    <text evidence="9">The sequence shown here is derived from an EMBL/GenBank/DDBJ whole genome shotgun (WGS) entry which is preliminary data.</text>
</comment>
<dbReference type="Pfam" id="PF02897">
    <property type="entry name" value="Peptidase_S9_N"/>
    <property type="match status" value="1"/>
</dbReference>
<dbReference type="InterPro" id="IPR001375">
    <property type="entry name" value="Peptidase_S9_cat"/>
</dbReference>
<comment type="function">
    <text evidence="5">Serine peptidase whose precise substrate specificity remains unclear. Does not cleave peptides after a arginine or lysine residue. Regulates trans-Golgi network morphology and sorting by regulating the membrane binding of the AP-1 complex. May play a role in the regulation of synaptic vesicle exocytosis.</text>
</comment>
<dbReference type="EMBL" id="CALNXI010000491">
    <property type="protein sequence ID" value="CAH3028102.1"/>
    <property type="molecule type" value="Genomic_DNA"/>
</dbReference>
<evidence type="ECO:0000259" key="8">
    <source>
        <dbReference type="Pfam" id="PF02897"/>
    </source>
</evidence>
<evidence type="ECO:0000313" key="10">
    <source>
        <dbReference type="Proteomes" id="UP001159427"/>
    </source>
</evidence>
<dbReference type="InterPro" id="IPR023302">
    <property type="entry name" value="Pept_S9A_N"/>
</dbReference>
<keyword evidence="3 6" id="KW-0378">Hydrolase</keyword>
<dbReference type="PRINTS" id="PR00862">
    <property type="entry name" value="PROLIGOPTASE"/>
</dbReference>
<dbReference type="SUPFAM" id="SSF50993">
    <property type="entry name" value="Peptidase/esterase 'gauge' domain"/>
    <property type="match status" value="1"/>
</dbReference>
<keyword evidence="10" id="KW-1185">Reference proteome</keyword>
<dbReference type="Gene3D" id="2.130.10.120">
    <property type="entry name" value="Prolyl oligopeptidase, N-terminal domain"/>
    <property type="match status" value="1"/>
</dbReference>
<evidence type="ECO:0000256" key="1">
    <source>
        <dbReference type="ARBA" id="ARBA00005228"/>
    </source>
</evidence>
<dbReference type="InterPro" id="IPR002470">
    <property type="entry name" value="Peptidase_S9A"/>
</dbReference>
<evidence type="ECO:0000256" key="5">
    <source>
        <dbReference type="ARBA" id="ARBA00045448"/>
    </source>
</evidence>
<evidence type="ECO:0000256" key="6">
    <source>
        <dbReference type="RuleBase" id="RU368024"/>
    </source>
</evidence>
<dbReference type="Gene3D" id="3.40.50.1820">
    <property type="entry name" value="alpha/beta hydrolase"/>
    <property type="match status" value="1"/>
</dbReference>
<proteinExistence type="inferred from homology"/>
<dbReference type="PANTHER" id="PTHR11757">
    <property type="entry name" value="PROTEASE FAMILY S9A OLIGOPEPTIDASE"/>
    <property type="match status" value="1"/>
</dbReference>
<organism evidence="9 10">
    <name type="scientific">Porites evermanni</name>
    <dbReference type="NCBI Taxonomy" id="104178"/>
    <lineage>
        <taxon>Eukaryota</taxon>
        <taxon>Metazoa</taxon>
        <taxon>Cnidaria</taxon>
        <taxon>Anthozoa</taxon>
        <taxon>Hexacorallia</taxon>
        <taxon>Scleractinia</taxon>
        <taxon>Fungiina</taxon>
        <taxon>Poritidae</taxon>
        <taxon>Porites</taxon>
    </lineage>
</organism>
<evidence type="ECO:0000259" key="7">
    <source>
        <dbReference type="Pfam" id="PF00326"/>
    </source>
</evidence>
<dbReference type="Pfam" id="PF00326">
    <property type="entry name" value="Peptidase_S9"/>
    <property type="match status" value="1"/>
</dbReference>
<comment type="similarity">
    <text evidence="1 6">Belongs to the peptidase S9A family.</text>
</comment>
<dbReference type="PANTHER" id="PTHR11757:SF19">
    <property type="entry name" value="PROLYL ENDOPEPTIDASE-LIKE"/>
    <property type="match status" value="1"/>
</dbReference>
<accession>A0ABN8MLA8</accession>
<sequence>MQICRLVKVAVLPVRPLYSARSRSLSSLSFVSRLFGVSVSEPKPKRIANHQTVHGVELEDDFSWLKNRGSKAVRNYIKAENSYAEAVLADTEGFQEKLTEEMNDWLEKHSDDESVPEELDGYIYYLSNPPKGSYLPVYCRRKILEDGSYGEQEIILNQNELIERYPHVSIPVIKMSPSRRYIAYLLDRKGDGSYSCYINEAYEGQMNTIDVIHNVVNFEWGSNDLSLYYTRPDGMKRPYALLRHETCKSIFQDTVLHEEKDERYIVDVSATKDRKFITINCNSRSTSEVSIADIRDGSLVSRPLHPRQQGMEYYVDHRGNQFYIITNADGKNYKIVTVPEEDPRKENWKTFIEDKQEIYFDDMDIFKNYCVVYERHRTVPQIRVVPMDTPQDQYVVQLPEDVCVLEAGSNLMFDHNKVRVTVSSPISPSRVLEYNMDTKSIAEKHAFTKKPSFDSSDFCCTRHEIQSKDGTCIPVTLFHHKDLKTDGRNPLLLHVYGSYGINVHMGFEVERLSLLKRGWCLAYCHVRGGGELGREWYLEGKLQNKHKSFEDFEACTQALHRLGYSTPDLTAASGTSAGGLIVGAVCNRSPGLFKAVILKVPFLDILTSMLDPSLPLTVQEYEEWGEPGSNESDFHYIKSYCPYQNIRDKPYPAVMVGSSMNDDRVPYWLPLKWVARLRDQLASQEQSEKPLVVCNVDYYSGHFGEEGTYRRFEQAAKEYAFLHKALGLPLE</sequence>
<feature type="domain" description="Peptidase S9A N-terminal" evidence="8">
    <location>
        <begin position="46"/>
        <end position="440"/>
    </location>
</feature>
<dbReference type="SUPFAM" id="SSF53474">
    <property type="entry name" value="alpha/beta-Hydrolases"/>
    <property type="match status" value="1"/>
</dbReference>
<evidence type="ECO:0000313" key="9">
    <source>
        <dbReference type="EMBL" id="CAH3028102.1"/>
    </source>
</evidence>
<evidence type="ECO:0000256" key="2">
    <source>
        <dbReference type="ARBA" id="ARBA00022670"/>
    </source>
</evidence>
<keyword evidence="4 6" id="KW-0720">Serine protease</keyword>
<dbReference type="InterPro" id="IPR051543">
    <property type="entry name" value="Serine_Peptidase_S9A"/>
</dbReference>
<dbReference type="EC" id="3.4.21.-" evidence="6"/>
<feature type="domain" description="Peptidase S9 prolyl oligopeptidase catalytic" evidence="7">
    <location>
        <begin position="511"/>
        <end position="727"/>
    </location>
</feature>
<reference evidence="9 10" key="1">
    <citation type="submission" date="2022-05" db="EMBL/GenBank/DDBJ databases">
        <authorList>
            <consortium name="Genoscope - CEA"/>
            <person name="William W."/>
        </authorList>
    </citation>
    <scope>NUCLEOTIDE SEQUENCE [LARGE SCALE GENOMIC DNA]</scope>
</reference>
<evidence type="ECO:0000256" key="4">
    <source>
        <dbReference type="ARBA" id="ARBA00022825"/>
    </source>
</evidence>
<gene>
    <name evidence="9" type="ORF">PEVE_00033175</name>
</gene>
<evidence type="ECO:0000256" key="3">
    <source>
        <dbReference type="ARBA" id="ARBA00022801"/>
    </source>
</evidence>
<dbReference type="Proteomes" id="UP001159427">
    <property type="component" value="Unassembled WGS sequence"/>
</dbReference>
<protein>
    <recommendedName>
        <fullName evidence="6">Prolyl endopeptidase</fullName>
        <ecNumber evidence="6">3.4.21.-</ecNumber>
    </recommendedName>
</protein>